<protein>
    <submittedName>
        <fullName evidence="1">Uncharacterized protein</fullName>
    </submittedName>
</protein>
<comment type="caution">
    <text evidence="1">The sequence shown here is derived from an EMBL/GenBank/DDBJ whole genome shotgun (WGS) entry which is preliminary data.</text>
</comment>
<dbReference type="RefSeq" id="WP_147481214.1">
    <property type="nucleotide sequence ID" value="NZ_PENI01000023.1"/>
</dbReference>
<dbReference type="EMBL" id="PENI01000023">
    <property type="protein sequence ID" value="RMB82351.1"/>
    <property type="molecule type" value="Genomic_DNA"/>
</dbReference>
<dbReference type="Proteomes" id="UP000270471">
    <property type="component" value="Unassembled WGS sequence"/>
</dbReference>
<organism evidence="1 2">
    <name type="scientific">Streptomyces shenzhenensis</name>
    <dbReference type="NCBI Taxonomy" id="943815"/>
    <lineage>
        <taxon>Bacteria</taxon>
        <taxon>Bacillati</taxon>
        <taxon>Actinomycetota</taxon>
        <taxon>Actinomycetes</taxon>
        <taxon>Kitasatosporales</taxon>
        <taxon>Streptomycetaceae</taxon>
        <taxon>Streptomyces</taxon>
    </lineage>
</organism>
<sequence length="128" mass="13268">MTATGRDCTAADYSTAGTNGCSRATVWDDADSLYVPSGVEIDHAVVVGGGSGFVETTAAFTEPAAEYNLSRWSDKVNTRSVEATSVAETGLDLDTLKFSGSGAVAEAYGAAWVAEWNRHVSAEGIGRP</sequence>
<proteinExistence type="predicted"/>
<name>A0A3M0HYM6_9ACTN</name>
<reference evidence="1 2" key="1">
    <citation type="submission" date="2017-11" db="EMBL/GenBank/DDBJ databases">
        <title>Draft genome of actinobacteria isolated from guarana (Paullinia cupana (Mart.) Ducke.</title>
        <authorList>
            <person name="Siqueira K.A."/>
            <person name="Liotti R.G."/>
            <person name="Mendes T.A.O."/>
            <person name="Soares M.A."/>
        </authorList>
    </citation>
    <scope>NUCLEOTIDE SEQUENCE [LARGE SCALE GENOMIC DNA]</scope>
    <source>
        <strain evidence="1 2">193</strain>
    </source>
</reference>
<dbReference type="AlphaFoldDB" id="A0A3M0HYM6"/>
<keyword evidence="2" id="KW-1185">Reference proteome</keyword>
<evidence type="ECO:0000313" key="1">
    <source>
        <dbReference type="EMBL" id="RMB82351.1"/>
    </source>
</evidence>
<accession>A0A3M0HYM6</accession>
<evidence type="ECO:0000313" key="2">
    <source>
        <dbReference type="Proteomes" id="UP000270471"/>
    </source>
</evidence>
<gene>
    <name evidence="1" type="ORF">CTZ28_29915</name>
</gene>
<dbReference type="OrthoDB" id="1016457at2"/>